<evidence type="ECO:0000259" key="2">
    <source>
        <dbReference type="Pfam" id="PF00439"/>
    </source>
</evidence>
<dbReference type="OrthoDB" id="21449at2759"/>
<organism evidence="3 4">
    <name type="scientific">Trichomonas vaginalis (strain ATCC PRA-98 / G3)</name>
    <dbReference type="NCBI Taxonomy" id="412133"/>
    <lineage>
        <taxon>Eukaryota</taxon>
        <taxon>Metamonada</taxon>
        <taxon>Parabasalia</taxon>
        <taxon>Trichomonadida</taxon>
        <taxon>Trichomonadidae</taxon>
        <taxon>Trichomonas</taxon>
    </lineage>
</organism>
<dbReference type="Gene3D" id="1.20.920.10">
    <property type="entry name" value="Bromodomain-like"/>
    <property type="match status" value="1"/>
</dbReference>
<evidence type="ECO:0000313" key="3">
    <source>
        <dbReference type="EMBL" id="EAY11552.1"/>
    </source>
</evidence>
<reference evidence="3" key="1">
    <citation type="submission" date="2006-10" db="EMBL/GenBank/DDBJ databases">
        <authorList>
            <person name="Amadeo P."/>
            <person name="Zhao Q."/>
            <person name="Wortman J."/>
            <person name="Fraser-Liggett C."/>
            <person name="Carlton J."/>
        </authorList>
    </citation>
    <scope>NUCLEOTIDE SEQUENCE</scope>
    <source>
        <strain evidence="3">G3</strain>
    </source>
</reference>
<gene>
    <name evidence="3" type="ORF">TVAG_006270</name>
</gene>
<dbReference type="RefSeq" id="XP_001323775.1">
    <property type="nucleotide sequence ID" value="XM_001323740.1"/>
</dbReference>
<dbReference type="SMR" id="A2E734"/>
<dbReference type="VEuPathDB" id="TrichDB:TVAGG3_0982810"/>
<sequence length="235" mass="27745">MSLTEELRTCCIQIMEDLMEHPCSIVFSKTITPEENPDQDSQQNNIPAIKHPVDLSMIKENLIEYKYKYLIQWESDMKCVWVNPLKANKKDFFTFALAKELKTQFRKLHKRVKLRTLSKWTREASKLKDKIDALLDSPPEQCSQYVILSQKEDFVDCTKEFNEREKTCFGKATFLVPGMQDQKKILSMLNKYKTPLIKENGIINVDLNDLSNQEMYEIRAYIEKRLVELHIPYPR</sequence>
<accession>A2E734</accession>
<proteinExistence type="predicted"/>
<keyword evidence="1" id="KW-0103">Bromodomain</keyword>
<dbReference type="VEuPathDB" id="TrichDB:TVAG_006270"/>
<dbReference type="InterPro" id="IPR001487">
    <property type="entry name" value="Bromodomain"/>
</dbReference>
<dbReference type="KEGG" id="tva:4769506"/>
<evidence type="ECO:0000256" key="1">
    <source>
        <dbReference type="ARBA" id="ARBA00023117"/>
    </source>
</evidence>
<dbReference type="Pfam" id="PF00439">
    <property type="entry name" value="Bromodomain"/>
    <property type="match status" value="1"/>
</dbReference>
<dbReference type="InParanoid" id="A2E734"/>
<keyword evidence="4" id="KW-1185">Reference proteome</keyword>
<dbReference type="Proteomes" id="UP000001542">
    <property type="component" value="Unassembled WGS sequence"/>
</dbReference>
<dbReference type="SUPFAM" id="SSF47370">
    <property type="entry name" value="Bromodomain"/>
    <property type="match status" value="1"/>
</dbReference>
<dbReference type="AlphaFoldDB" id="A2E734"/>
<dbReference type="EMBL" id="DS113317">
    <property type="protein sequence ID" value="EAY11552.1"/>
    <property type="molecule type" value="Genomic_DNA"/>
</dbReference>
<protein>
    <recommendedName>
        <fullName evidence="2">Bromo domain-containing protein</fullName>
    </recommendedName>
</protein>
<feature type="domain" description="Bromo" evidence="2">
    <location>
        <begin position="11"/>
        <end position="99"/>
    </location>
</feature>
<dbReference type="CDD" id="cd04369">
    <property type="entry name" value="Bromodomain"/>
    <property type="match status" value="1"/>
</dbReference>
<name>A2E734_TRIV3</name>
<dbReference type="InterPro" id="IPR036427">
    <property type="entry name" value="Bromodomain-like_sf"/>
</dbReference>
<evidence type="ECO:0000313" key="4">
    <source>
        <dbReference type="Proteomes" id="UP000001542"/>
    </source>
</evidence>
<reference evidence="3" key="2">
    <citation type="journal article" date="2007" name="Science">
        <title>Draft genome sequence of the sexually transmitted pathogen Trichomonas vaginalis.</title>
        <authorList>
            <person name="Carlton J.M."/>
            <person name="Hirt R.P."/>
            <person name="Silva J.C."/>
            <person name="Delcher A.L."/>
            <person name="Schatz M."/>
            <person name="Zhao Q."/>
            <person name="Wortman J.R."/>
            <person name="Bidwell S.L."/>
            <person name="Alsmark U.C.M."/>
            <person name="Besteiro S."/>
            <person name="Sicheritz-Ponten T."/>
            <person name="Noel C.J."/>
            <person name="Dacks J.B."/>
            <person name="Foster P.G."/>
            <person name="Simillion C."/>
            <person name="Van de Peer Y."/>
            <person name="Miranda-Saavedra D."/>
            <person name="Barton G.J."/>
            <person name="Westrop G.D."/>
            <person name="Mueller S."/>
            <person name="Dessi D."/>
            <person name="Fiori P.L."/>
            <person name="Ren Q."/>
            <person name="Paulsen I."/>
            <person name="Zhang H."/>
            <person name="Bastida-Corcuera F.D."/>
            <person name="Simoes-Barbosa A."/>
            <person name="Brown M.T."/>
            <person name="Hayes R.D."/>
            <person name="Mukherjee M."/>
            <person name="Okumura C.Y."/>
            <person name="Schneider R."/>
            <person name="Smith A.J."/>
            <person name="Vanacova S."/>
            <person name="Villalvazo M."/>
            <person name="Haas B.J."/>
            <person name="Pertea M."/>
            <person name="Feldblyum T.V."/>
            <person name="Utterback T.R."/>
            <person name="Shu C.L."/>
            <person name="Osoegawa K."/>
            <person name="de Jong P.J."/>
            <person name="Hrdy I."/>
            <person name="Horvathova L."/>
            <person name="Zubacova Z."/>
            <person name="Dolezal P."/>
            <person name="Malik S.B."/>
            <person name="Logsdon J.M. Jr."/>
            <person name="Henze K."/>
            <person name="Gupta A."/>
            <person name="Wang C.C."/>
            <person name="Dunne R.L."/>
            <person name="Upcroft J.A."/>
            <person name="Upcroft P."/>
            <person name="White O."/>
            <person name="Salzberg S.L."/>
            <person name="Tang P."/>
            <person name="Chiu C.-H."/>
            <person name="Lee Y.-S."/>
            <person name="Embley T.M."/>
            <person name="Coombs G.H."/>
            <person name="Mottram J.C."/>
            <person name="Tachezy J."/>
            <person name="Fraser-Liggett C.M."/>
            <person name="Johnson P.J."/>
        </authorList>
    </citation>
    <scope>NUCLEOTIDE SEQUENCE [LARGE SCALE GENOMIC DNA]</scope>
    <source>
        <strain evidence="3">G3</strain>
    </source>
</reference>